<dbReference type="GO" id="GO:0016020">
    <property type="term" value="C:membrane"/>
    <property type="evidence" value="ECO:0007669"/>
    <property type="project" value="InterPro"/>
</dbReference>
<dbReference type="GO" id="GO:0005524">
    <property type="term" value="F:ATP binding"/>
    <property type="evidence" value="ECO:0007669"/>
    <property type="project" value="UniProtKB-KW"/>
</dbReference>
<dbReference type="PANTHER" id="PTHR24223:SF448">
    <property type="entry name" value="FI20146P1-RELATED"/>
    <property type="match status" value="1"/>
</dbReference>
<feature type="transmembrane region" description="Helical" evidence="7">
    <location>
        <begin position="140"/>
        <end position="164"/>
    </location>
</feature>
<name>A0AA38ME78_9CUCU</name>
<accession>A0AA38ME78</accession>
<proteinExistence type="predicted"/>
<dbReference type="PANTHER" id="PTHR24223">
    <property type="entry name" value="ATP-BINDING CASSETTE SUB-FAMILY C"/>
    <property type="match status" value="1"/>
</dbReference>
<dbReference type="AlphaFoldDB" id="A0AA38ME78"/>
<evidence type="ECO:0000256" key="1">
    <source>
        <dbReference type="ARBA" id="ARBA00022448"/>
    </source>
</evidence>
<feature type="transmembrane region" description="Helical" evidence="7">
    <location>
        <begin position="214"/>
        <end position="240"/>
    </location>
</feature>
<gene>
    <name evidence="9" type="ORF">Zmor_018632</name>
</gene>
<dbReference type="InterPro" id="IPR011527">
    <property type="entry name" value="ABC1_TM_dom"/>
</dbReference>
<dbReference type="EMBL" id="JALNTZ010000005">
    <property type="protein sequence ID" value="KAJ3652689.1"/>
    <property type="molecule type" value="Genomic_DNA"/>
</dbReference>
<evidence type="ECO:0000256" key="3">
    <source>
        <dbReference type="ARBA" id="ARBA00022741"/>
    </source>
</evidence>
<evidence type="ECO:0000313" key="9">
    <source>
        <dbReference type="EMBL" id="KAJ3652689.1"/>
    </source>
</evidence>
<dbReference type="GO" id="GO:0140359">
    <property type="term" value="F:ABC-type transporter activity"/>
    <property type="evidence" value="ECO:0007669"/>
    <property type="project" value="InterPro"/>
</dbReference>
<evidence type="ECO:0000256" key="2">
    <source>
        <dbReference type="ARBA" id="ARBA00022692"/>
    </source>
</evidence>
<dbReference type="SUPFAM" id="SSF90123">
    <property type="entry name" value="ABC transporter transmembrane region"/>
    <property type="match status" value="1"/>
</dbReference>
<feature type="domain" description="ABC transmembrane type-1" evidence="8">
    <location>
        <begin position="152"/>
        <end position="243"/>
    </location>
</feature>
<keyword evidence="5 7" id="KW-1133">Transmembrane helix</keyword>
<comment type="caution">
    <text evidence="9">The sequence shown here is derived from an EMBL/GenBank/DDBJ whole genome shotgun (WGS) entry which is preliminary data.</text>
</comment>
<keyword evidence="2 7" id="KW-0812">Transmembrane</keyword>
<keyword evidence="10" id="KW-1185">Reference proteome</keyword>
<keyword evidence="3" id="KW-0547">Nucleotide-binding</keyword>
<evidence type="ECO:0000256" key="5">
    <source>
        <dbReference type="ARBA" id="ARBA00022989"/>
    </source>
</evidence>
<keyword evidence="1" id="KW-0813">Transport</keyword>
<reference evidence="9" key="1">
    <citation type="journal article" date="2023" name="G3 (Bethesda)">
        <title>Whole genome assemblies of Zophobas morio and Tenebrio molitor.</title>
        <authorList>
            <person name="Kaur S."/>
            <person name="Stinson S.A."/>
            <person name="diCenzo G.C."/>
        </authorList>
    </citation>
    <scope>NUCLEOTIDE SEQUENCE</scope>
    <source>
        <strain evidence="9">QUZm001</strain>
    </source>
</reference>
<dbReference type="InterPro" id="IPR050173">
    <property type="entry name" value="ABC_transporter_C-like"/>
</dbReference>
<keyword evidence="4" id="KW-0067">ATP-binding</keyword>
<keyword evidence="6 7" id="KW-0472">Membrane</keyword>
<dbReference type="Gene3D" id="1.20.1560.10">
    <property type="entry name" value="ABC transporter type 1, transmembrane domain"/>
    <property type="match status" value="1"/>
</dbReference>
<dbReference type="InterPro" id="IPR036640">
    <property type="entry name" value="ABC1_TM_sf"/>
</dbReference>
<evidence type="ECO:0000256" key="4">
    <source>
        <dbReference type="ARBA" id="ARBA00022840"/>
    </source>
</evidence>
<dbReference type="PROSITE" id="PS50929">
    <property type="entry name" value="ABC_TM1F"/>
    <property type="match status" value="1"/>
</dbReference>
<evidence type="ECO:0000256" key="6">
    <source>
        <dbReference type="ARBA" id="ARBA00023136"/>
    </source>
</evidence>
<sequence length="296" mass="34448">MKNGKMKNLHPIQCTNPKITATKSMKYFEKDKAKSEKDAEQNFDDETPLIKNNKEIKELYTETKVKGKVEFEAYKKYIKENGGMVKIFLVLLLTGIIQFLKSSINQMESVWINAEQVVFNNATDKELYIEANEKRHQMQISLPIVISTATTLMVLNTYFFWVLAAKASLKLHNLVFAKVLRSFMQFFDKNRIGILLNRFSEDILYIDEILPLTFFLLMGYFVGTVGVIILIATVNASFLIPCIHGIRTNVVLKNWKRFKTTGILDTKSFNWIHQCYFRRTDNHKDLKNSRHIAKRI</sequence>
<dbReference type="Pfam" id="PF00664">
    <property type="entry name" value="ABC_membrane"/>
    <property type="match status" value="1"/>
</dbReference>
<evidence type="ECO:0000259" key="8">
    <source>
        <dbReference type="PROSITE" id="PS50929"/>
    </source>
</evidence>
<protein>
    <recommendedName>
        <fullName evidence="8">ABC transmembrane type-1 domain-containing protein</fullName>
    </recommendedName>
</protein>
<evidence type="ECO:0000313" key="10">
    <source>
        <dbReference type="Proteomes" id="UP001168821"/>
    </source>
</evidence>
<dbReference type="Proteomes" id="UP001168821">
    <property type="component" value="Unassembled WGS sequence"/>
</dbReference>
<evidence type="ECO:0000256" key="7">
    <source>
        <dbReference type="SAM" id="Phobius"/>
    </source>
</evidence>
<organism evidence="9 10">
    <name type="scientific">Zophobas morio</name>
    <dbReference type="NCBI Taxonomy" id="2755281"/>
    <lineage>
        <taxon>Eukaryota</taxon>
        <taxon>Metazoa</taxon>
        <taxon>Ecdysozoa</taxon>
        <taxon>Arthropoda</taxon>
        <taxon>Hexapoda</taxon>
        <taxon>Insecta</taxon>
        <taxon>Pterygota</taxon>
        <taxon>Neoptera</taxon>
        <taxon>Endopterygota</taxon>
        <taxon>Coleoptera</taxon>
        <taxon>Polyphaga</taxon>
        <taxon>Cucujiformia</taxon>
        <taxon>Tenebrionidae</taxon>
        <taxon>Zophobas</taxon>
    </lineage>
</organism>